<evidence type="ECO:0000313" key="2">
    <source>
        <dbReference type="Proteomes" id="UP000184364"/>
    </source>
</evidence>
<name>A0A1M6VHF8_9FLAO</name>
<reference evidence="2" key="1">
    <citation type="submission" date="2016-11" db="EMBL/GenBank/DDBJ databases">
        <authorList>
            <person name="Varghese N."/>
            <person name="Submissions S."/>
        </authorList>
    </citation>
    <scope>NUCLEOTIDE SEQUENCE [LARGE SCALE GENOMIC DNA]</scope>
    <source>
        <strain evidence="2">DSM 26899</strain>
    </source>
</reference>
<keyword evidence="2" id="KW-1185">Reference proteome</keyword>
<organism evidence="1 2">
    <name type="scientific">Chryseobacterium polytrichastri</name>
    <dbReference type="NCBI Taxonomy" id="1302687"/>
    <lineage>
        <taxon>Bacteria</taxon>
        <taxon>Pseudomonadati</taxon>
        <taxon>Bacteroidota</taxon>
        <taxon>Flavobacteriia</taxon>
        <taxon>Flavobacteriales</taxon>
        <taxon>Weeksellaceae</taxon>
        <taxon>Chryseobacterium group</taxon>
        <taxon>Chryseobacterium</taxon>
    </lineage>
</organism>
<dbReference type="EMBL" id="FRAV01000008">
    <property type="protein sequence ID" value="SHK80942.1"/>
    <property type="molecule type" value="Genomic_DNA"/>
</dbReference>
<accession>A0A1M6VHF8</accession>
<gene>
    <name evidence="1" type="ORF">SAMN05444267_100833</name>
</gene>
<dbReference type="OrthoDB" id="9924495at2"/>
<dbReference type="RefSeq" id="WP_073292054.1">
    <property type="nucleotide sequence ID" value="NZ_FRAV01000008.1"/>
</dbReference>
<dbReference type="AlphaFoldDB" id="A0A1M6VHF8"/>
<protein>
    <submittedName>
        <fullName evidence="1">Uncharacterized protein</fullName>
    </submittedName>
</protein>
<sequence length="110" mass="12842">MTVEEIIELAEKEKKLTVSEIDSKLTELRSLNCRILECIIYVRVNQNCSLSDAKESVLKSTAWIDKRDEFINHQHEQMQEFLEAAKNDITQIEQSLSINKTEMKITLKKE</sequence>
<proteinExistence type="predicted"/>
<dbReference type="STRING" id="1302687.SAMN05444267_100833"/>
<dbReference type="Proteomes" id="UP000184364">
    <property type="component" value="Unassembled WGS sequence"/>
</dbReference>
<evidence type="ECO:0000313" key="1">
    <source>
        <dbReference type="EMBL" id="SHK80942.1"/>
    </source>
</evidence>